<feature type="transmembrane region" description="Helical" evidence="1">
    <location>
        <begin position="128"/>
        <end position="149"/>
    </location>
</feature>
<dbReference type="Proteomes" id="UP001500459">
    <property type="component" value="Unassembled WGS sequence"/>
</dbReference>
<evidence type="ECO:0000313" key="2">
    <source>
        <dbReference type="EMBL" id="GAA3508158.1"/>
    </source>
</evidence>
<keyword evidence="3" id="KW-1185">Reference proteome</keyword>
<organism evidence="2 3">
    <name type="scientific">Aquimarina addita</name>
    <dbReference type="NCBI Taxonomy" id="870485"/>
    <lineage>
        <taxon>Bacteria</taxon>
        <taxon>Pseudomonadati</taxon>
        <taxon>Bacteroidota</taxon>
        <taxon>Flavobacteriia</taxon>
        <taxon>Flavobacteriales</taxon>
        <taxon>Flavobacteriaceae</taxon>
        <taxon>Aquimarina</taxon>
    </lineage>
</organism>
<keyword evidence="1" id="KW-0812">Transmembrane</keyword>
<accession>A0ABP6UH94</accession>
<feature type="transmembrane region" description="Helical" evidence="1">
    <location>
        <begin position="34"/>
        <end position="57"/>
    </location>
</feature>
<feature type="transmembrane region" description="Helical" evidence="1">
    <location>
        <begin position="69"/>
        <end position="88"/>
    </location>
</feature>
<dbReference type="RefSeq" id="WP_344926702.1">
    <property type="nucleotide sequence ID" value="NZ_BAABCW010000006.1"/>
</dbReference>
<gene>
    <name evidence="2" type="ORF">GCM10022393_18420</name>
</gene>
<evidence type="ECO:0000313" key="3">
    <source>
        <dbReference type="Proteomes" id="UP001500459"/>
    </source>
</evidence>
<sequence>MEHNGQLENNDECSDCTKPEVKQIAEIKKRRNTAFLIVLCTCTIAGSLFGILRGVFYQELASSNEYYRGWIYIATNLGTGVGAFLMIYSRNILGLYAYSLCQILYLATVFIARFSYDDVKYLGDLSELASFISTLFLIPSFLFLILYWLPINRKCLS</sequence>
<protein>
    <submittedName>
        <fullName evidence="2">Uncharacterized protein</fullName>
    </submittedName>
</protein>
<evidence type="ECO:0000256" key="1">
    <source>
        <dbReference type="SAM" id="Phobius"/>
    </source>
</evidence>
<dbReference type="EMBL" id="BAABCW010000006">
    <property type="protein sequence ID" value="GAA3508158.1"/>
    <property type="molecule type" value="Genomic_DNA"/>
</dbReference>
<keyword evidence="1" id="KW-1133">Transmembrane helix</keyword>
<comment type="caution">
    <text evidence="2">The sequence shown here is derived from an EMBL/GenBank/DDBJ whole genome shotgun (WGS) entry which is preliminary data.</text>
</comment>
<proteinExistence type="predicted"/>
<reference evidence="3" key="1">
    <citation type="journal article" date="2019" name="Int. J. Syst. Evol. Microbiol.">
        <title>The Global Catalogue of Microorganisms (GCM) 10K type strain sequencing project: providing services to taxonomists for standard genome sequencing and annotation.</title>
        <authorList>
            <consortium name="The Broad Institute Genomics Platform"/>
            <consortium name="The Broad Institute Genome Sequencing Center for Infectious Disease"/>
            <person name="Wu L."/>
            <person name="Ma J."/>
        </authorList>
    </citation>
    <scope>NUCLEOTIDE SEQUENCE [LARGE SCALE GENOMIC DNA]</scope>
    <source>
        <strain evidence="3">JCM 17106</strain>
    </source>
</reference>
<name>A0ABP6UH94_9FLAO</name>
<keyword evidence="1" id="KW-0472">Membrane</keyword>
<feature type="transmembrane region" description="Helical" evidence="1">
    <location>
        <begin position="95"/>
        <end position="116"/>
    </location>
</feature>